<name>A0ABQ3LA86_9SPHN</name>
<evidence type="ECO:0000259" key="1">
    <source>
        <dbReference type="Pfam" id="PF13400"/>
    </source>
</evidence>
<dbReference type="Gene3D" id="3.40.50.410">
    <property type="entry name" value="von Willebrand factor, type A domain"/>
    <property type="match status" value="2"/>
</dbReference>
<evidence type="ECO:0000313" key="3">
    <source>
        <dbReference type="Proteomes" id="UP000652430"/>
    </source>
</evidence>
<dbReference type="InterPro" id="IPR028087">
    <property type="entry name" value="Tad_N"/>
</dbReference>
<reference evidence="3" key="1">
    <citation type="journal article" date="2019" name="Int. J. Syst. Evol. Microbiol.">
        <title>The Global Catalogue of Microorganisms (GCM) 10K type strain sequencing project: providing services to taxonomists for standard genome sequencing and annotation.</title>
        <authorList>
            <consortium name="The Broad Institute Genomics Platform"/>
            <consortium name="The Broad Institute Genome Sequencing Center for Infectious Disease"/>
            <person name="Wu L."/>
            <person name="Ma J."/>
        </authorList>
    </citation>
    <scope>NUCLEOTIDE SEQUENCE [LARGE SCALE GENOMIC DNA]</scope>
    <source>
        <strain evidence="3">CGMCC 1.8957</strain>
    </source>
</reference>
<accession>A0ABQ3LA86</accession>
<dbReference type="EMBL" id="BNAQ01000001">
    <property type="protein sequence ID" value="GHH10118.1"/>
    <property type="molecule type" value="Genomic_DNA"/>
</dbReference>
<evidence type="ECO:0000313" key="2">
    <source>
        <dbReference type="EMBL" id="GHH10118.1"/>
    </source>
</evidence>
<gene>
    <name evidence="2" type="ORF">GCM10008023_07550</name>
</gene>
<feature type="domain" description="Putative Flp pilus-assembly TadG-like N-terminal" evidence="1">
    <location>
        <begin position="1"/>
        <end position="35"/>
    </location>
</feature>
<proteinExistence type="predicted"/>
<dbReference type="Proteomes" id="UP000652430">
    <property type="component" value="Unassembled WGS sequence"/>
</dbReference>
<dbReference type="Pfam" id="PF13400">
    <property type="entry name" value="Tad"/>
    <property type="match status" value="1"/>
</dbReference>
<sequence>MVPLIGFAGSAIDMGRLYVVKVRLQQACDAGVLAGRKTMTDTSTTTALDSTASAQAQSFFANNFKSGFYSSTAVAFTPTKAVNGTNSTVANAVTGSATATVPMTLMTFFGQPAIKLTVACQAVFDLADTDVMFVLDTTGSMSCQPSDPASCANGVVSYTRGDQTTGYYNQESSNSKIEALRQAVVLFDTTMRSSADVTTHFRYGFVTYSSAVNVGGVIPPSYLQNTNWTYQSRHVQGDYNYGAATSASYTGVPSASCVGPQRMPATGYSRTGLTWTDQGYYQARNYYNLSWTSANGGTCSGMQQPLRPLWRYEPTTLNTSGLVSSLSTGTPVTNPTKLDGSTSTWRGCIEELDTTTGSSFNVANLPDDLDPDIIPNATANKWRPRWPEAEWLRNTIGAQDVKDDAIVEDSTNAYYNLNYRPGGYMDKLGSSACGMPAQRLKVWTAQQVNDYVYNVDFKPFGGTYHDVGMIWGTRMLAPAGVFASDTAAWPGRKDPTRNIVFMTDGTMSPSQTSYGQYGVEQWDNRTGGAGNSTTDYNNHTARFRVECDAAKKRGITIYVVAVGTGVTTDLTYCASPGQTFQASSKDDLTKAFKSIAQRIAQLRITQ</sequence>
<protein>
    <recommendedName>
        <fullName evidence="1">Putative Flp pilus-assembly TadG-like N-terminal domain-containing protein</fullName>
    </recommendedName>
</protein>
<dbReference type="InterPro" id="IPR036465">
    <property type="entry name" value="vWFA_dom_sf"/>
</dbReference>
<dbReference type="SUPFAM" id="SSF53300">
    <property type="entry name" value="vWA-like"/>
    <property type="match status" value="1"/>
</dbReference>
<keyword evidence="3" id="KW-1185">Reference proteome</keyword>
<organism evidence="2 3">
    <name type="scientific">Sphingomonas glacialis</name>
    <dbReference type="NCBI Taxonomy" id="658225"/>
    <lineage>
        <taxon>Bacteria</taxon>
        <taxon>Pseudomonadati</taxon>
        <taxon>Pseudomonadota</taxon>
        <taxon>Alphaproteobacteria</taxon>
        <taxon>Sphingomonadales</taxon>
        <taxon>Sphingomonadaceae</taxon>
        <taxon>Sphingomonas</taxon>
    </lineage>
</organism>
<comment type="caution">
    <text evidence="2">The sequence shown here is derived from an EMBL/GenBank/DDBJ whole genome shotgun (WGS) entry which is preliminary data.</text>
</comment>